<dbReference type="GO" id="GO:0009279">
    <property type="term" value="C:cell outer membrane"/>
    <property type="evidence" value="ECO:0007669"/>
    <property type="project" value="UniProtKB-SubCell"/>
</dbReference>
<gene>
    <name evidence="15" type="ORF">R5R33_15515</name>
</gene>
<evidence type="ECO:0000256" key="12">
    <source>
        <dbReference type="RuleBase" id="RU003357"/>
    </source>
</evidence>
<dbReference type="PANTHER" id="PTHR30069:SF29">
    <property type="entry name" value="HEMOGLOBIN AND HEMOGLOBIN-HAPTOGLOBIN-BINDING PROTEIN 1-RELATED"/>
    <property type="match status" value="1"/>
</dbReference>
<organism evidence="15 16">
    <name type="scientific">Microbulbifer pacificus</name>
    <dbReference type="NCBI Taxonomy" id="407164"/>
    <lineage>
        <taxon>Bacteria</taxon>
        <taxon>Pseudomonadati</taxon>
        <taxon>Pseudomonadota</taxon>
        <taxon>Gammaproteobacteria</taxon>
        <taxon>Cellvibrionales</taxon>
        <taxon>Microbulbiferaceae</taxon>
        <taxon>Microbulbifer</taxon>
    </lineage>
</organism>
<keyword evidence="16" id="KW-1185">Reference proteome</keyword>
<comment type="subcellular location">
    <subcellularLocation>
        <location evidence="1 11">Cell outer membrane</location>
        <topology evidence="1 11">Multi-pass membrane protein</topology>
    </subcellularLocation>
</comment>
<evidence type="ECO:0000259" key="14">
    <source>
        <dbReference type="Pfam" id="PF07715"/>
    </source>
</evidence>
<evidence type="ECO:0000256" key="8">
    <source>
        <dbReference type="ARBA" id="ARBA00023136"/>
    </source>
</evidence>
<comment type="similarity">
    <text evidence="2">Belongs to the TonB-dependent receptor family. Hemoglobin/haptoglobin binding protein subfamily.</text>
</comment>
<keyword evidence="10 11" id="KW-0998">Cell outer membrane</keyword>
<reference evidence="15 16" key="1">
    <citation type="submission" date="2023-10" db="EMBL/GenBank/DDBJ databases">
        <title>Description of Microbulbifer bruguierae sp. nov., isolated from the sediments of mangrove plant Bruguiera sexangula and comparative genomic analyses of the genus Microbulbifer.</title>
        <authorList>
            <person name="Long M."/>
        </authorList>
    </citation>
    <scope>NUCLEOTIDE SEQUENCE [LARGE SCALE GENOMIC DNA]</scope>
    <source>
        <strain evidence="15 16">SPO729</strain>
    </source>
</reference>
<keyword evidence="3 11" id="KW-0813">Transport</keyword>
<feature type="domain" description="TonB-dependent receptor plug" evidence="14">
    <location>
        <begin position="220"/>
        <end position="297"/>
    </location>
</feature>
<keyword evidence="4 11" id="KW-1134">Transmembrane beta strand</keyword>
<evidence type="ECO:0000256" key="3">
    <source>
        <dbReference type="ARBA" id="ARBA00022448"/>
    </source>
</evidence>
<dbReference type="KEGG" id="mpaf:R5R33_15515"/>
<evidence type="ECO:0000259" key="13">
    <source>
        <dbReference type="Pfam" id="PF00593"/>
    </source>
</evidence>
<dbReference type="InterPro" id="IPR039426">
    <property type="entry name" value="TonB-dep_rcpt-like"/>
</dbReference>
<dbReference type="InterPro" id="IPR036942">
    <property type="entry name" value="Beta-barrel_TonB_sf"/>
</dbReference>
<dbReference type="InterPro" id="IPR037066">
    <property type="entry name" value="Plug_dom_sf"/>
</dbReference>
<dbReference type="AlphaFoldDB" id="A0AAU0MYF7"/>
<evidence type="ECO:0000256" key="7">
    <source>
        <dbReference type="ARBA" id="ARBA00023077"/>
    </source>
</evidence>
<evidence type="ECO:0000256" key="4">
    <source>
        <dbReference type="ARBA" id="ARBA00022452"/>
    </source>
</evidence>
<dbReference type="EMBL" id="CP137555">
    <property type="protein sequence ID" value="WOX05133.1"/>
    <property type="molecule type" value="Genomic_DNA"/>
</dbReference>
<accession>A0AAU0MYF7</accession>
<keyword evidence="6" id="KW-0732">Signal</keyword>
<protein>
    <submittedName>
        <fullName evidence="15">TonB-dependent receptor</fullName>
    </submittedName>
</protein>
<evidence type="ECO:0000256" key="6">
    <source>
        <dbReference type="ARBA" id="ARBA00022729"/>
    </source>
</evidence>
<evidence type="ECO:0000256" key="2">
    <source>
        <dbReference type="ARBA" id="ARBA00008143"/>
    </source>
</evidence>
<dbReference type="PANTHER" id="PTHR30069">
    <property type="entry name" value="TONB-DEPENDENT OUTER MEMBRANE RECEPTOR"/>
    <property type="match status" value="1"/>
</dbReference>
<dbReference type="Pfam" id="PF00593">
    <property type="entry name" value="TonB_dep_Rec_b-barrel"/>
    <property type="match status" value="1"/>
</dbReference>
<dbReference type="PROSITE" id="PS52016">
    <property type="entry name" value="TONB_DEPENDENT_REC_3"/>
    <property type="match status" value="1"/>
</dbReference>
<keyword evidence="5 11" id="KW-0812">Transmembrane</keyword>
<evidence type="ECO:0000256" key="11">
    <source>
        <dbReference type="PROSITE-ProRule" id="PRU01360"/>
    </source>
</evidence>
<evidence type="ECO:0000313" key="16">
    <source>
        <dbReference type="Proteomes" id="UP001302477"/>
    </source>
</evidence>
<evidence type="ECO:0000256" key="5">
    <source>
        <dbReference type="ARBA" id="ARBA00022692"/>
    </source>
</evidence>
<evidence type="ECO:0000256" key="9">
    <source>
        <dbReference type="ARBA" id="ARBA00023170"/>
    </source>
</evidence>
<keyword evidence="8 11" id="KW-0472">Membrane</keyword>
<dbReference type="InterPro" id="IPR012910">
    <property type="entry name" value="Plug_dom"/>
</dbReference>
<evidence type="ECO:0000256" key="10">
    <source>
        <dbReference type="ARBA" id="ARBA00023237"/>
    </source>
</evidence>
<keyword evidence="9 15" id="KW-0675">Receptor</keyword>
<sequence>MANPQDLENDKLSDKTLVRLLHRFQESGYKIIFSDNLVPDSLLVLSNPEPGEPIARLRKALLPHNLTLKHQDNIDTWYVVAGKTNFRSIKVITRDIETNAPIKGVEVNATYLKESVQSDLYFSGNSGSKSDKDGAIQVTLNIEDILCLQFHHQDYRDRCLPAAEPSGEVYVNLKKRNASIEEVVVTSNFHFENSTRSNSPQTFESPELHAAPTLGGDSLQVIHSVPGVASQGFSAKPNIRGGADDEMLVLFDDIELIDPFHLKDYQSLLSGISPEIVDSLSIYTGGYPARFGGKMSGVMDIRSPEEIDEFRHSVSVNPFSTTVQWQGNVPQNETHWNIVARQGILDESLEQVNEEIGTPQFSDIYASARWKISPEIDAEAAYLSMRDDIELLGLHGDEGESMHSIYDSKYGWIKTSIQHTPNFSSKHILTIGDIYNRRNGYINEPDVFSKSIGSLSDRRRFKIARFENHVNYEISEEQVLNGGLRLEHLKGYYDYGLSVERGLLSALLGSAQKIDSHVEASPEGTAGSAYFTYRYLPSESWSFEGGLRFDAQNYYSDYQKQVSPRTAVKVRLTDSIQAKMNIGRFYQAPGITDLDVESGEPTFFEPQRSDHFILGAAFEGPKDLTITIEAYRKDVNSPRPRYENAFQPYGYLPELAADRILIKPARSEILGHETLIEYTPSNNFRAWLSYSRSHARDLLESNNTIPRRWNQNNAFQGGLTWINDNWTFSGRGHWHSGWKTTAVPDQITTLEESEPFQIYNTNLPAYFSFDMKISYLWEKPIGELEAYLEVTNLTNRANIGAYELRSTPSSDNNSFEISALEKPLLPIIPSLGFTLRF</sequence>
<evidence type="ECO:0000313" key="15">
    <source>
        <dbReference type="EMBL" id="WOX05133.1"/>
    </source>
</evidence>
<dbReference type="GO" id="GO:0044718">
    <property type="term" value="P:siderophore transmembrane transport"/>
    <property type="evidence" value="ECO:0007669"/>
    <property type="project" value="TreeGrafter"/>
</dbReference>
<dbReference type="Proteomes" id="UP001302477">
    <property type="component" value="Chromosome"/>
</dbReference>
<evidence type="ECO:0000256" key="1">
    <source>
        <dbReference type="ARBA" id="ARBA00004571"/>
    </source>
</evidence>
<dbReference type="Gene3D" id="2.170.130.10">
    <property type="entry name" value="TonB-dependent receptor, plug domain"/>
    <property type="match status" value="1"/>
</dbReference>
<keyword evidence="7 12" id="KW-0798">TonB box</keyword>
<proteinExistence type="inferred from homology"/>
<dbReference type="InterPro" id="IPR000531">
    <property type="entry name" value="Beta-barrel_TonB"/>
</dbReference>
<dbReference type="Pfam" id="PF07715">
    <property type="entry name" value="Plug"/>
    <property type="match status" value="1"/>
</dbReference>
<name>A0AAU0MYF7_9GAMM</name>
<feature type="domain" description="TonB-dependent receptor-like beta-barrel" evidence="13">
    <location>
        <begin position="418"/>
        <end position="793"/>
    </location>
</feature>
<dbReference type="Gene3D" id="2.40.170.20">
    <property type="entry name" value="TonB-dependent receptor, beta-barrel domain"/>
    <property type="match status" value="1"/>
</dbReference>
<dbReference type="RefSeq" id="WP_318953607.1">
    <property type="nucleotide sequence ID" value="NZ_CP137555.1"/>
</dbReference>
<dbReference type="GO" id="GO:0015344">
    <property type="term" value="F:siderophore uptake transmembrane transporter activity"/>
    <property type="evidence" value="ECO:0007669"/>
    <property type="project" value="TreeGrafter"/>
</dbReference>
<dbReference type="SUPFAM" id="SSF56935">
    <property type="entry name" value="Porins"/>
    <property type="match status" value="1"/>
</dbReference>